<feature type="domain" description="Carbohydrate-binding module family 96" evidence="6">
    <location>
        <begin position="289"/>
        <end position="400"/>
    </location>
</feature>
<accession>A0A512M499</accession>
<keyword evidence="4" id="KW-0812">Transmembrane</keyword>
<dbReference type="GO" id="GO:0016989">
    <property type="term" value="F:sigma factor antagonist activity"/>
    <property type="evidence" value="ECO:0007669"/>
    <property type="project" value="TreeGrafter"/>
</dbReference>
<evidence type="ECO:0000313" key="8">
    <source>
        <dbReference type="Proteomes" id="UP000321577"/>
    </source>
</evidence>
<reference evidence="7 8" key="1">
    <citation type="submission" date="2019-07" db="EMBL/GenBank/DDBJ databases">
        <title>Whole genome shotgun sequence of Brevifollis gellanilyticus NBRC 108608.</title>
        <authorList>
            <person name="Hosoyama A."/>
            <person name="Uohara A."/>
            <person name="Ohji S."/>
            <person name="Ichikawa N."/>
        </authorList>
    </citation>
    <scope>NUCLEOTIDE SEQUENCE [LARGE SCALE GENOMIC DNA]</scope>
    <source>
        <strain evidence="7 8">NBRC 108608</strain>
    </source>
</reference>
<dbReference type="Pfam" id="PF24517">
    <property type="entry name" value="CBM96"/>
    <property type="match status" value="1"/>
</dbReference>
<dbReference type="NCBIfam" id="NF033679">
    <property type="entry name" value="DNRLRE_dom"/>
    <property type="match status" value="1"/>
</dbReference>
<evidence type="ECO:0000256" key="4">
    <source>
        <dbReference type="SAM" id="Phobius"/>
    </source>
</evidence>
<evidence type="ECO:0000256" key="3">
    <source>
        <dbReference type="ARBA" id="ARBA00022729"/>
    </source>
</evidence>
<keyword evidence="8" id="KW-1185">Reference proteome</keyword>
<evidence type="ECO:0000256" key="2">
    <source>
        <dbReference type="ARBA" id="ARBA00022525"/>
    </source>
</evidence>
<evidence type="ECO:0000256" key="1">
    <source>
        <dbReference type="ARBA" id="ARBA00004613"/>
    </source>
</evidence>
<sequence>MKPNEQFQLLELWERARSGEISEAEQAHLNALIRDDAEARALLAKAALMDAEMRHADESFFAEPAEQSKNAAAQPTMRPWYWHAVTAAAAAVVALGGVWMMDDAPKPVATLAKARACKWGNSALPTLEGAQLTPGTLELLEGMATLKFASGAEVTLEAPVSMEVVSNMECRVKKGTVVADVPPQAKGFTIHTPETKVVDWGTRFGVSASEDGKCMVHVIEGLVEVQRDGEKGSKELRAGQRVDYGNFLATAVNPDADRDDQPESGRWLPDTIRDLGDGWQAVTTAYGEGRDSWIQSNNSIKVTGHESFLRVKHTTYDLKLDRKAYMAFDLSRFRGKPIEDAEFEIQLEPSELGFASLVPDATFAVYALTDESQDAWNEETLRWNSAPAHDDAEEHRITAVAGQAKRVGQFIVPQGTTRGAYSVKSPELLEVLRADTNGLVTLIICRETNEMTRNGLAHAFASKESSRNAPPTLRVKVAK</sequence>
<keyword evidence="4" id="KW-1133">Transmembrane helix</keyword>
<proteinExistence type="predicted"/>
<dbReference type="PANTHER" id="PTHR30273:SF2">
    <property type="entry name" value="PROTEIN FECR"/>
    <property type="match status" value="1"/>
</dbReference>
<dbReference type="GO" id="GO:0005576">
    <property type="term" value="C:extracellular region"/>
    <property type="evidence" value="ECO:0007669"/>
    <property type="project" value="UniProtKB-SubCell"/>
</dbReference>
<dbReference type="RefSeq" id="WP_146849010.1">
    <property type="nucleotide sequence ID" value="NZ_BKAG01000004.1"/>
</dbReference>
<comment type="subcellular location">
    <subcellularLocation>
        <location evidence="1">Secreted</location>
    </subcellularLocation>
</comment>
<dbReference type="PANTHER" id="PTHR30273">
    <property type="entry name" value="PERIPLASMIC SIGNAL SENSOR AND SIGMA FACTOR ACTIVATOR FECR-RELATED"/>
    <property type="match status" value="1"/>
</dbReference>
<dbReference type="Gene3D" id="2.60.120.1440">
    <property type="match status" value="1"/>
</dbReference>
<keyword evidence="2" id="KW-0964">Secreted</keyword>
<keyword evidence="4" id="KW-0472">Membrane</keyword>
<dbReference type="Proteomes" id="UP000321577">
    <property type="component" value="Unassembled WGS sequence"/>
</dbReference>
<feature type="domain" description="FecR protein" evidence="5">
    <location>
        <begin position="166"/>
        <end position="224"/>
    </location>
</feature>
<evidence type="ECO:0000313" key="7">
    <source>
        <dbReference type="EMBL" id="GEP41548.1"/>
    </source>
</evidence>
<evidence type="ECO:0000259" key="5">
    <source>
        <dbReference type="Pfam" id="PF04773"/>
    </source>
</evidence>
<dbReference type="Pfam" id="PF04773">
    <property type="entry name" value="FecR"/>
    <property type="match status" value="1"/>
</dbReference>
<feature type="transmembrane region" description="Helical" evidence="4">
    <location>
        <begin position="80"/>
        <end position="101"/>
    </location>
</feature>
<dbReference type="EMBL" id="BKAG01000004">
    <property type="protein sequence ID" value="GEP41548.1"/>
    <property type="molecule type" value="Genomic_DNA"/>
</dbReference>
<name>A0A512M499_9BACT</name>
<dbReference type="AlphaFoldDB" id="A0A512M499"/>
<dbReference type="InterPro" id="IPR055372">
    <property type="entry name" value="CBM96"/>
</dbReference>
<organism evidence="7 8">
    <name type="scientific">Brevifollis gellanilyticus</name>
    <dbReference type="NCBI Taxonomy" id="748831"/>
    <lineage>
        <taxon>Bacteria</taxon>
        <taxon>Pseudomonadati</taxon>
        <taxon>Verrucomicrobiota</taxon>
        <taxon>Verrucomicrobiia</taxon>
        <taxon>Verrucomicrobiales</taxon>
        <taxon>Verrucomicrobiaceae</taxon>
    </lineage>
</organism>
<dbReference type="OrthoDB" id="177215at2"/>
<dbReference type="InterPro" id="IPR006860">
    <property type="entry name" value="FecR"/>
</dbReference>
<evidence type="ECO:0000259" key="6">
    <source>
        <dbReference type="Pfam" id="PF24517"/>
    </source>
</evidence>
<dbReference type="InterPro" id="IPR012373">
    <property type="entry name" value="Ferrdict_sens_TM"/>
</dbReference>
<protein>
    <submittedName>
        <fullName evidence="7">Uncharacterized protein</fullName>
    </submittedName>
</protein>
<gene>
    <name evidence="7" type="ORF">BGE01nite_08390</name>
</gene>
<comment type="caution">
    <text evidence="7">The sequence shown here is derived from an EMBL/GenBank/DDBJ whole genome shotgun (WGS) entry which is preliminary data.</text>
</comment>
<keyword evidence="3" id="KW-0732">Signal</keyword>